<reference evidence="1" key="2">
    <citation type="journal article" date="2015" name="Data Brief">
        <title>Shoot transcriptome of the giant reed, Arundo donax.</title>
        <authorList>
            <person name="Barrero R.A."/>
            <person name="Guerrero F.D."/>
            <person name="Moolhuijzen P."/>
            <person name="Goolsby J.A."/>
            <person name="Tidwell J."/>
            <person name="Bellgard S.E."/>
            <person name="Bellgard M.I."/>
        </authorList>
    </citation>
    <scope>NUCLEOTIDE SEQUENCE</scope>
    <source>
        <tissue evidence="1">Shoot tissue taken approximately 20 cm above the soil surface</tissue>
    </source>
</reference>
<sequence>MLTSGMSESRFHMILRWAFSRISNRGNAVNHRPWRSISNPHWLLCFSFLFMTNTPVFCLPNFPAVISKCRFKLHGAGCACGSVVIETESRLAVCSCHSVWYKSLFWPSFNLVGICFSDSTTSFRCYSFLVW</sequence>
<accession>A0A0A9GBP7</accession>
<protein>
    <submittedName>
        <fullName evidence="1">Uncharacterized protein</fullName>
    </submittedName>
</protein>
<name>A0A0A9GBP7_ARUDO</name>
<proteinExistence type="predicted"/>
<organism evidence="1">
    <name type="scientific">Arundo donax</name>
    <name type="common">Giant reed</name>
    <name type="synonym">Donax arundinaceus</name>
    <dbReference type="NCBI Taxonomy" id="35708"/>
    <lineage>
        <taxon>Eukaryota</taxon>
        <taxon>Viridiplantae</taxon>
        <taxon>Streptophyta</taxon>
        <taxon>Embryophyta</taxon>
        <taxon>Tracheophyta</taxon>
        <taxon>Spermatophyta</taxon>
        <taxon>Magnoliopsida</taxon>
        <taxon>Liliopsida</taxon>
        <taxon>Poales</taxon>
        <taxon>Poaceae</taxon>
        <taxon>PACMAD clade</taxon>
        <taxon>Arundinoideae</taxon>
        <taxon>Arundineae</taxon>
        <taxon>Arundo</taxon>
    </lineage>
</organism>
<reference evidence="1" key="1">
    <citation type="submission" date="2014-09" db="EMBL/GenBank/DDBJ databases">
        <authorList>
            <person name="Magalhaes I.L.F."/>
            <person name="Oliveira U."/>
            <person name="Santos F.R."/>
            <person name="Vidigal T.H.D.A."/>
            <person name="Brescovit A.D."/>
            <person name="Santos A.J."/>
        </authorList>
    </citation>
    <scope>NUCLEOTIDE SEQUENCE</scope>
    <source>
        <tissue evidence="1">Shoot tissue taken approximately 20 cm above the soil surface</tissue>
    </source>
</reference>
<evidence type="ECO:0000313" key="1">
    <source>
        <dbReference type="EMBL" id="JAE20879.1"/>
    </source>
</evidence>
<dbReference type="AlphaFoldDB" id="A0A0A9GBP7"/>
<dbReference type="EMBL" id="GBRH01177017">
    <property type="protein sequence ID" value="JAE20879.1"/>
    <property type="molecule type" value="Transcribed_RNA"/>
</dbReference>